<dbReference type="SUPFAM" id="SSF143631">
    <property type="entry name" value="ApbE-like"/>
    <property type="match status" value="1"/>
</dbReference>
<dbReference type="Pfam" id="PF02424">
    <property type="entry name" value="ApbE"/>
    <property type="match status" value="1"/>
</dbReference>
<evidence type="ECO:0000313" key="12">
    <source>
        <dbReference type="Proteomes" id="UP000805614"/>
    </source>
</evidence>
<keyword evidence="4" id="KW-0285">Flavoprotein</keyword>
<comment type="caution">
    <text evidence="11">The sequence shown here is derived from an EMBL/GenBank/DDBJ whole genome shotgun (WGS) entry which is preliminary data.</text>
</comment>
<keyword evidence="12" id="KW-1185">Reference proteome</keyword>
<dbReference type="InterPro" id="IPR003374">
    <property type="entry name" value="ApbE-like_sf"/>
</dbReference>
<gene>
    <name evidence="11" type="ORF">HKK74_30235</name>
</gene>
<dbReference type="RefSeq" id="WP_187246789.1">
    <property type="nucleotide sequence ID" value="NZ_BAAAOK010000010.1"/>
</dbReference>
<reference evidence="11 12" key="1">
    <citation type="submission" date="2020-06" db="EMBL/GenBank/DDBJ databases">
        <title>Actinomadura xiongansis sp. nov., isolated from soil of Baiyangdian.</title>
        <authorList>
            <person name="Zhang X."/>
        </authorList>
    </citation>
    <scope>NUCLEOTIDE SEQUENCE [LARGE SCALE GENOMIC DNA]</scope>
    <source>
        <strain evidence="11 12">HBUM206468</strain>
    </source>
</reference>
<comment type="cofactor">
    <cofactor evidence="1">
        <name>Mg(2+)</name>
        <dbReference type="ChEBI" id="CHEBI:18420"/>
    </cofactor>
</comment>
<evidence type="ECO:0000256" key="9">
    <source>
        <dbReference type="ARBA" id="ARBA00031306"/>
    </source>
</evidence>
<dbReference type="EC" id="2.7.1.180" evidence="2"/>
<dbReference type="Gene3D" id="3.10.520.10">
    <property type="entry name" value="ApbE-like domains"/>
    <property type="match status" value="2"/>
</dbReference>
<evidence type="ECO:0000256" key="5">
    <source>
        <dbReference type="ARBA" id="ARBA00022679"/>
    </source>
</evidence>
<evidence type="ECO:0000313" key="11">
    <source>
        <dbReference type="EMBL" id="MBC6469739.1"/>
    </source>
</evidence>
<evidence type="ECO:0000256" key="7">
    <source>
        <dbReference type="ARBA" id="ARBA00022827"/>
    </source>
</evidence>
<comment type="catalytic activity">
    <reaction evidence="10">
        <text>L-threonyl-[protein] + FAD = FMN-L-threonyl-[protein] + AMP + H(+)</text>
        <dbReference type="Rhea" id="RHEA:36847"/>
        <dbReference type="Rhea" id="RHEA-COMP:11060"/>
        <dbReference type="Rhea" id="RHEA-COMP:11061"/>
        <dbReference type="ChEBI" id="CHEBI:15378"/>
        <dbReference type="ChEBI" id="CHEBI:30013"/>
        <dbReference type="ChEBI" id="CHEBI:57692"/>
        <dbReference type="ChEBI" id="CHEBI:74257"/>
        <dbReference type="ChEBI" id="CHEBI:456215"/>
        <dbReference type="EC" id="2.7.1.180"/>
    </reaction>
</comment>
<organism evidence="11 12">
    <name type="scientific">Actinomadura alba</name>
    <dbReference type="NCBI Taxonomy" id="406431"/>
    <lineage>
        <taxon>Bacteria</taxon>
        <taxon>Bacillati</taxon>
        <taxon>Actinomycetota</taxon>
        <taxon>Actinomycetes</taxon>
        <taxon>Streptosporangiales</taxon>
        <taxon>Thermomonosporaceae</taxon>
        <taxon>Actinomadura</taxon>
    </lineage>
</organism>
<dbReference type="PANTHER" id="PTHR30040">
    <property type="entry name" value="THIAMINE BIOSYNTHESIS LIPOPROTEIN APBE"/>
    <property type="match status" value="1"/>
</dbReference>
<sequence>MTVRMLRCLGRFLGVSVSLDIRDPLPGTTLTRLGDEVAGWLRLIDELFNVAHPYSEVNLLDHGYLRPGEAGPLVREALATCARLHLRTDGYFDVHATGRLDPSEYVRGWAIQRASVLLTRAGAGNHCLRVGDDVSTSGRPTPDGTWRVRIQDPCRPASVAWALSANDAAVATVGTGGRAPRWIRNPMTRRPASGLTSVTVAGSDLGVANAYATAAVAMGPAGLDWLRGLDDHAYAAISEDGRRHHGGRLPGLLLIA</sequence>
<accession>A0ABR7LYW5</accession>
<dbReference type="Proteomes" id="UP000805614">
    <property type="component" value="Unassembled WGS sequence"/>
</dbReference>
<evidence type="ECO:0000256" key="10">
    <source>
        <dbReference type="ARBA" id="ARBA00048540"/>
    </source>
</evidence>
<protein>
    <recommendedName>
        <fullName evidence="3">FAD:protein FMN transferase</fullName>
        <ecNumber evidence="2">2.7.1.180</ecNumber>
    </recommendedName>
    <alternativeName>
        <fullName evidence="9">Flavin transferase</fullName>
    </alternativeName>
</protein>
<evidence type="ECO:0000256" key="3">
    <source>
        <dbReference type="ARBA" id="ARBA00016337"/>
    </source>
</evidence>
<proteinExistence type="predicted"/>
<keyword evidence="7" id="KW-0274">FAD</keyword>
<dbReference type="EMBL" id="JABVEC010000031">
    <property type="protein sequence ID" value="MBC6469739.1"/>
    <property type="molecule type" value="Genomic_DNA"/>
</dbReference>
<evidence type="ECO:0000256" key="8">
    <source>
        <dbReference type="ARBA" id="ARBA00022842"/>
    </source>
</evidence>
<name>A0ABR7LYW5_9ACTN</name>
<evidence type="ECO:0000256" key="6">
    <source>
        <dbReference type="ARBA" id="ARBA00022723"/>
    </source>
</evidence>
<evidence type="ECO:0000256" key="2">
    <source>
        <dbReference type="ARBA" id="ARBA00011955"/>
    </source>
</evidence>
<dbReference type="InterPro" id="IPR024932">
    <property type="entry name" value="ApbE"/>
</dbReference>
<evidence type="ECO:0000256" key="1">
    <source>
        <dbReference type="ARBA" id="ARBA00001946"/>
    </source>
</evidence>
<dbReference type="PANTHER" id="PTHR30040:SF2">
    <property type="entry name" value="FAD:PROTEIN FMN TRANSFERASE"/>
    <property type="match status" value="1"/>
</dbReference>
<evidence type="ECO:0000256" key="4">
    <source>
        <dbReference type="ARBA" id="ARBA00022630"/>
    </source>
</evidence>
<dbReference type="GO" id="GO:0016740">
    <property type="term" value="F:transferase activity"/>
    <property type="evidence" value="ECO:0007669"/>
    <property type="project" value="UniProtKB-KW"/>
</dbReference>
<keyword evidence="8" id="KW-0460">Magnesium</keyword>
<keyword evidence="5 11" id="KW-0808">Transferase</keyword>
<keyword evidence="6" id="KW-0479">Metal-binding</keyword>